<dbReference type="InterPro" id="IPR051579">
    <property type="entry name" value="DDR_Transcriptional_Reg"/>
</dbReference>
<sequence>GKIEEKITKTRKGRKLAVHKVDGEEKFSEDLNGSKQTIDEINMEKKEAINETRKGRKQTIEKADAGDKEESVNEERNGRRQTLEKEDLSNSETRIDDSTSRRVSSRGRHLSPHPYLKDFETDSKKSKRKSLLPQGEETLTENKMKKRKVVSDRKDLIKDKQNQTSNANQPTDKESSCSEVPPHPITNKQKQIKTDTSRNDNSLSKINKSSKFENTKQDILNNIEIGQEELVIEKPARATRNRGVPSKKIGNFSLSNSFQVNDSEADHSSQIKNIMPNCLISSKSSPTKKSLLVCSPKSSRRGRNSLLQDLPTEPVQHIAVLNSKELLVSEFPTPNESVVESQPQSAKVESTVDVKDSKFVPEGLTPSSKSTAQLTRVKRKTTAATILSSSESKTRKCADTETEVSVSPAKKSKMMSSSQTPLRKKDVCNVITHSPTLRKSSVNHKPRVMFTGLIDTQGEKIVKDLGGEMASNIQECTHLVTDKVRRTVKFLSGLAKGLPIVSPKWLESCKQAGTFIDSQKFLVLDPAMEKQYKFHLATSIGKAHESPMLTGYKVHVSKSVKPDPAQMQDVLKCAGAEYLRTMPSKPQDNTVVVSCIEDHKLCQPAIKAGIPVVEVEFILTGILRQELDFESFNLFTEEHKSQPPDKSKTRM</sequence>
<dbReference type="InterPro" id="IPR036420">
    <property type="entry name" value="BRCT_dom_sf"/>
</dbReference>
<evidence type="ECO:0000256" key="1">
    <source>
        <dbReference type="ARBA" id="ARBA00004123"/>
    </source>
</evidence>
<keyword evidence="4" id="KW-0234">DNA repair</keyword>
<dbReference type="EMBL" id="HACG01029259">
    <property type="protein sequence ID" value="CEK76124.1"/>
    <property type="molecule type" value="Transcribed_RNA"/>
</dbReference>
<dbReference type="InterPro" id="IPR001357">
    <property type="entry name" value="BRCT_dom"/>
</dbReference>
<evidence type="ECO:0000256" key="3">
    <source>
        <dbReference type="ARBA" id="ARBA00022763"/>
    </source>
</evidence>
<comment type="subcellular location">
    <subcellularLocation>
        <location evidence="1">Nucleus</location>
    </subcellularLocation>
</comment>
<accession>A0A0B7A586</accession>
<dbReference type="SUPFAM" id="SSF52113">
    <property type="entry name" value="BRCT domain"/>
    <property type="match status" value="2"/>
</dbReference>
<dbReference type="Pfam" id="PF16770">
    <property type="entry name" value="RTT107_BRCT_5"/>
    <property type="match status" value="1"/>
</dbReference>
<feature type="region of interest" description="Disordered" evidence="6">
    <location>
        <begin position="398"/>
        <end position="422"/>
    </location>
</feature>
<keyword evidence="5" id="KW-0539">Nucleus</keyword>
<reference evidence="8" key="1">
    <citation type="submission" date="2014-12" db="EMBL/GenBank/DDBJ databases">
        <title>Insight into the proteome of Arion vulgaris.</title>
        <authorList>
            <person name="Aradska J."/>
            <person name="Bulat T."/>
            <person name="Smidak R."/>
            <person name="Sarate P."/>
            <person name="Gangsoo J."/>
            <person name="Sialana F."/>
            <person name="Bilban M."/>
            <person name="Lubec G."/>
        </authorList>
    </citation>
    <scope>NUCLEOTIDE SEQUENCE</scope>
    <source>
        <tissue evidence="8">Skin</tissue>
    </source>
</reference>
<keyword evidence="2" id="KW-0597">Phosphoprotein</keyword>
<feature type="compositionally biased region" description="Polar residues" evidence="6">
    <location>
        <begin position="199"/>
        <end position="209"/>
    </location>
</feature>
<evidence type="ECO:0000259" key="7">
    <source>
        <dbReference type="PROSITE" id="PS50172"/>
    </source>
</evidence>
<feature type="compositionally biased region" description="Basic and acidic residues" evidence="6">
    <location>
        <begin position="115"/>
        <end position="124"/>
    </location>
</feature>
<feature type="region of interest" description="Disordered" evidence="6">
    <location>
        <begin position="24"/>
        <end position="210"/>
    </location>
</feature>
<dbReference type="PANTHER" id="PTHR23196:SF34">
    <property type="entry name" value="MEDIATOR OF DNA DAMAGE CHECKPOINT PROTEIN 1"/>
    <property type="match status" value="1"/>
</dbReference>
<dbReference type="PANTHER" id="PTHR23196">
    <property type="entry name" value="PAX TRANSCRIPTION ACTIVATION DOMAIN INTERACTING PROTEIN"/>
    <property type="match status" value="1"/>
</dbReference>
<gene>
    <name evidence="8" type="primary">ORF98578</name>
</gene>
<keyword evidence="3" id="KW-0227">DNA damage</keyword>
<dbReference type="Gene3D" id="3.40.50.10190">
    <property type="entry name" value="BRCT domain"/>
    <property type="match status" value="2"/>
</dbReference>
<feature type="compositionally biased region" description="Low complexity" evidence="6">
    <location>
        <begin position="404"/>
        <end position="418"/>
    </location>
</feature>
<dbReference type="AlphaFoldDB" id="A0A0B7A586"/>
<proteinExistence type="predicted"/>
<dbReference type="PROSITE" id="PS50172">
    <property type="entry name" value="BRCT"/>
    <property type="match status" value="1"/>
</dbReference>
<dbReference type="CDD" id="cd17744">
    <property type="entry name" value="BRCT_MDC1_rpt1"/>
    <property type="match status" value="1"/>
</dbReference>
<dbReference type="GO" id="GO:0006281">
    <property type="term" value="P:DNA repair"/>
    <property type="evidence" value="ECO:0007669"/>
    <property type="project" value="UniProtKB-KW"/>
</dbReference>
<dbReference type="SMART" id="SM00292">
    <property type="entry name" value="BRCT"/>
    <property type="match status" value="2"/>
</dbReference>
<evidence type="ECO:0000256" key="6">
    <source>
        <dbReference type="SAM" id="MobiDB-lite"/>
    </source>
</evidence>
<evidence type="ECO:0000256" key="2">
    <source>
        <dbReference type="ARBA" id="ARBA00022553"/>
    </source>
</evidence>
<feature type="non-terminal residue" evidence="8">
    <location>
        <position position="1"/>
    </location>
</feature>
<dbReference type="GO" id="GO:0005634">
    <property type="term" value="C:nucleus"/>
    <property type="evidence" value="ECO:0007669"/>
    <property type="project" value="UniProtKB-SubCell"/>
</dbReference>
<feature type="compositionally biased region" description="Basic and acidic residues" evidence="6">
    <location>
        <begin position="42"/>
        <end position="100"/>
    </location>
</feature>
<evidence type="ECO:0000256" key="4">
    <source>
        <dbReference type="ARBA" id="ARBA00023204"/>
    </source>
</evidence>
<feature type="compositionally biased region" description="Basic and acidic residues" evidence="6">
    <location>
        <begin position="149"/>
        <end position="161"/>
    </location>
</feature>
<protein>
    <recommendedName>
        <fullName evidence="7">BRCT domain-containing protein</fullName>
    </recommendedName>
</protein>
<evidence type="ECO:0000256" key="5">
    <source>
        <dbReference type="ARBA" id="ARBA00023242"/>
    </source>
</evidence>
<organism evidence="8">
    <name type="scientific">Arion vulgaris</name>
    <dbReference type="NCBI Taxonomy" id="1028688"/>
    <lineage>
        <taxon>Eukaryota</taxon>
        <taxon>Metazoa</taxon>
        <taxon>Spiralia</taxon>
        <taxon>Lophotrochozoa</taxon>
        <taxon>Mollusca</taxon>
        <taxon>Gastropoda</taxon>
        <taxon>Heterobranchia</taxon>
        <taxon>Euthyneura</taxon>
        <taxon>Panpulmonata</taxon>
        <taxon>Eupulmonata</taxon>
        <taxon>Stylommatophora</taxon>
        <taxon>Helicina</taxon>
        <taxon>Arionoidea</taxon>
        <taxon>Arionidae</taxon>
        <taxon>Arion</taxon>
    </lineage>
</organism>
<dbReference type="CDD" id="cd18441">
    <property type="entry name" value="BRCT_MDC1_rpt2"/>
    <property type="match status" value="1"/>
</dbReference>
<dbReference type="Pfam" id="PF16589">
    <property type="entry name" value="BRCT_2"/>
    <property type="match status" value="1"/>
</dbReference>
<name>A0A0B7A586_9EUPU</name>
<feature type="domain" description="BRCT" evidence="7">
    <location>
        <begin position="445"/>
        <end position="523"/>
    </location>
</feature>
<evidence type="ECO:0000313" key="8">
    <source>
        <dbReference type="EMBL" id="CEK76124.1"/>
    </source>
</evidence>